<dbReference type="NCBIfam" id="TIGR01494">
    <property type="entry name" value="ATPase_P-type"/>
    <property type="match status" value="1"/>
</dbReference>
<evidence type="ECO:0000256" key="6">
    <source>
        <dbReference type="ARBA" id="ARBA00022741"/>
    </source>
</evidence>
<dbReference type="PROSITE" id="PS50846">
    <property type="entry name" value="HMA_2"/>
    <property type="match status" value="1"/>
</dbReference>
<dbReference type="CDD" id="cd00371">
    <property type="entry name" value="HMA"/>
    <property type="match status" value="1"/>
</dbReference>
<evidence type="ECO:0000256" key="7">
    <source>
        <dbReference type="ARBA" id="ARBA00022840"/>
    </source>
</evidence>
<dbReference type="InterPro" id="IPR027256">
    <property type="entry name" value="P-typ_ATPase_IB"/>
</dbReference>
<dbReference type="eggNOG" id="COG2217">
    <property type="taxonomic scope" value="Bacteria"/>
</dbReference>
<dbReference type="GO" id="GO:0055070">
    <property type="term" value="P:copper ion homeostasis"/>
    <property type="evidence" value="ECO:0007669"/>
    <property type="project" value="TreeGrafter"/>
</dbReference>
<feature type="transmembrane region" description="Helical" evidence="11">
    <location>
        <begin position="175"/>
        <end position="195"/>
    </location>
</feature>
<dbReference type="Gene3D" id="2.70.150.10">
    <property type="entry name" value="Calcium-transporting ATPase, cytoplasmic transduction domain A"/>
    <property type="match status" value="1"/>
</dbReference>
<dbReference type="Pfam" id="PF00403">
    <property type="entry name" value="HMA"/>
    <property type="match status" value="1"/>
</dbReference>
<comment type="caution">
    <text evidence="13">The sequence shown here is derived from an EMBL/GenBank/DDBJ whole genome shotgun (WGS) entry which is preliminary data.</text>
</comment>
<dbReference type="SFLD" id="SFLDF00027">
    <property type="entry name" value="p-type_atpase"/>
    <property type="match status" value="1"/>
</dbReference>
<feature type="transmembrane region" description="Helical" evidence="11">
    <location>
        <begin position="278"/>
        <end position="298"/>
    </location>
</feature>
<evidence type="ECO:0000256" key="2">
    <source>
        <dbReference type="ARBA" id="ARBA00006024"/>
    </source>
</evidence>
<evidence type="ECO:0000256" key="10">
    <source>
        <dbReference type="ARBA" id="ARBA00023136"/>
    </source>
</evidence>
<evidence type="ECO:0000256" key="9">
    <source>
        <dbReference type="ARBA" id="ARBA00022989"/>
    </source>
</evidence>
<feature type="transmembrane region" description="Helical" evidence="11">
    <location>
        <begin position="432"/>
        <end position="454"/>
    </location>
</feature>
<keyword evidence="3 11" id="KW-1003">Cell membrane</keyword>
<evidence type="ECO:0000313" key="13">
    <source>
        <dbReference type="EMBL" id="EZH75610.1"/>
    </source>
</evidence>
<dbReference type="OrthoDB" id="1521937at2"/>
<keyword evidence="8" id="KW-1278">Translocase</keyword>
<evidence type="ECO:0000256" key="4">
    <source>
        <dbReference type="ARBA" id="ARBA00022692"/>
    </source>
</evidence>
<keyword evidence="6 11" id="KW-0547">Nucleotide-binding</keyword>
<dbReference type="SUPFAM" id="SSF81653">
    <property type="entry name" value="Calcium ATPase, transduction domain A"/>
    <property type="match status" value="1"/>
</dbReference>
<dbReference type="InterPro" id="IPR023214">
    <property type="entry name" value="HAD_sf"/>
</dbReference>
<feature type="transmembrane region" description="Helical" evidence="11">
    <location>
        <begin position="460"/>
        <end position="483"/>
    </location>
</feature>
<evidence type="ECO:0000256" key="11">
    <source>
        <dbReference type="RuleBase" id="RU362081"/>
    </source>
</evidence>
<evidence type="ECO:0000256" key="3">
    <source>
        <dbReference type="ARBA" id="ARBA00022475"/>
    </source>
</evidence>
<feature type="transmembrane region" description="Helical" evidence="11">
    <location>
        <begin position="207"/>
        <end position="228"/>
    </location>
</feature>
<dbReference type="Gene3D" id="3.30.70.100">
    <property type="match status" value="1"/>
</dbReference>
<keyword evidence="10 11" id="KW-0472">Membrane</keyword>
<dbReference type="PRINTS" id="PR00943">
    <property type="entry name" value="CUATPASE"/>
</dbReference>
<dbReference type="InterPro" id="IPR036412">
    <property type="entry name" value="HAD-like_sf"/>
</dbReference>
<comment type="subcellular location">
    <subcellularLocation>
        <location evidence="1">Cell membrane</location>
        <topology evidence="1">Multi-pass membrane protein</topology>
    </subcellularLocation>
</comment>
<dbReference type="EMBL" id="AQRA01000001">
    <property type="protein sequence ID" value="EZH75610.1"/>
    <property type="molecule type" value="Genomic_DNA"/>
</dbReference>
<dbReference type="SUPFAM" id="SSF55008">
    <property type="entry name" value="HMA, heavy metal-associated domain"/>
    <property type="match status" value="1"/>
</dbReference>
<dbReference type="RefSeq" id="WP_034238218.1">
    <property type="nucleotide sequence ID" value="NZ_AQRA01000001.1"/>
</dbReference>
<evidence type="ECO:0000256" key="1">
    <source>
        <dbReference type="ARBA" id="ARBA00004651"/>
    </source>
</evidence>
<dbReference type="Pfam" id="PF00122">
    <property type="entry name" value="E1-E2_ATPase"/>
    <property type="match status" value="1"/>
</dbReference>
<dbReference type="GO" id="GO:0043682">
    <property type="term" value="F:P-type divalent copper transporter activity"/>
    <property type="evidence" value="ECO:0007669"/>
    <property type="project" value="TreeGrafter"/>
</dbReference>
<dbReference type="InterPro" id="IPR023298">
    <property type="entry name" value="ATPase_P-typ_TM_dom_sf"/>
</dbReference>
<dbReference type="Pfam" id="PF00702">
    <property type="entry name" value="Hydrolase"/>
    <property type="match status" value="1"/>
</dbReference>
<evidence type="ECO:0000256" key="5">
    <source>
        <dbReference type="ARBA" id="ARBA00022723"/>
    </source>
</evidence>
<dbReference type="InterPro" id="IPR045800">
    <property type="entry name" value="HMBD"/>
</dbReference>
<dbReference type="InterPro" id="IPR006121">
    <property type="entry name" value="HMA_dom"/>
</dbReference>
<dbReference type="SFLD" id="SFLDS00003">
    <property type="entry name" value="Haloacid_Dehalogenase"/>
    <property type="match status" value="1"/>
</dbReference>
<dbReference type="STRING" id="1317122.ATO12_02145"/>
<dbReference type="GO" id="GO:0005507">
    <property type="term" value="F:copper ion binding"/>
    <property type="evidence" value="ECO:0007669"/>
    <property type="project" value="TreeGrafter"/>
</dbReference>
<dbReference type="InterPro" id="IPR018303">
    <property type="entry name" value="ATPase_P-typ_P_site"/>
</dbReference>
<reference evidence="13 14" key="1">
    <citation type="submission" date="2014-04" db="EMBL/GenBank/DDBJ databases">
        <title>Aquimarina sp. 22II-S11-z7 Genome Sequencing.</title>
        <authorList>
            <person name="Lai Q."/>
        </authorList>
    </citation>
    <scope>NUCLEOTIDE SEQUENCE [LARGE SCALE GENOMIC DNA]</scope>
    <source>
        <strain evidence="13 14">22II-S11-z7</strain>
    </source>
</reference>
<dbReference type="PROSITE" id="PS00154">
    <property type="entry name" value="ATPASE_E1_E2"/>
    <property type="match status" value="1"/>
</dbReference>
<dbReference type="InterPro" id="IPR044492">
    <property type="entry name" value="P_typ_ATPase_HD_dom"/>
</dbReference>
<dbReference type="Pfam" id="PF19335">
    <property type="entry name" value="HMBD"/>
    <property type="match status" value="2"/>
</dbReference>
<proteinExistence type="inferred from homology"/>
<dbReference type="PRINTS" id="PR00119">
    <property type="entry name" value="CATATPASE"/>
</dbReference>
<dbReference type="InterPro" id="IPR008250">
    <property type="entry name" value="ATPase_P-typ_transduc_dom_A_sf"/>
</dbReference>
<comment type="similarity">
    <text evidence="2 11">Belongs to the cation transport ATPase (P-type) (TC 3.A.3) family. Type IB subfamily.</text>
</comment>
<dbReference type="GO" id="GO:0060003">
    <property type="term" value="P:copper ion export"/>
    <property type="evidence" value="ECO:0007669"/>
    <property type="project" value="UniProtKB-ARBA"/>
</dbReference>
<dbReference type="PROSITE" id="PS01047">
    <property type="entry name" value="HMA_1"/>
    <property type="match status" value="1"/>
</dbReference>
<dbReference type="InterPro" id="IPR023299">
    <property type="entry name" value="ATPase_P-typ_cyto_dom_N"/>
</dbReference>
<dbReference type="PANTHER" id="PTHR43520">
    <property type="entry name" value="ATP7, ISOFORM B"/>
    <property type="match status" value="1"/>
</dbReference>
<feature type="transmembrane region" description="Helical" evidence="11">
    <location>
        <begin position="806"/>
        <end position="825"/>
    </location>
</feature>
<evidence type="ECO:0000313" key="14">
    <source>
        <dbReference type="Proteomes" id="UP000023541"/>
    </source>
</evidence>
<feature type="transmembrane region" description="Helical" evidence="11">
    <location>
        <begin position="778"/>
        <end position="800"/>
    </location>
</feature>
<accession>A0A023C034</accession>
<dbReference type="InterPro" id="IPR059000">
    <property type="entry name" value="ATPase_P-type_domA"/>
</dbReference>
<dbReference type="SFLD" id="SFLDG00002">
    <property type="entry name" value="C1.7:_P-type_atpase_like"/>
    <property type="match status" value="1"/>
</dbReference>
<keyword evidence="9 11" id="KW-1133">Transmembrane helix</keyword>
<dbReference type="CDD" id="cd02094">
    <property type="entry name" value="P-type_ATPase_Cu-like"/>
    <property type="match status" value="1"/>
</dbReference>
<feature type="domain" description="HMA" evidence="12">
    <location>
        <begin position="1"/>
        <end position="66"/>
    </location>
</feature>
<keyword evidence="4 11" id="KW-0812">Transmembrane</keyword>
<name>A0A023C034_9FLAO</name>
<dbReference type="AlphaFoldDB" id="A0A023C034"/>
<sequence>MKHIYNISGMTCNGCRGHVEHILDTMDGVISVSVDLEKAEAIIETEKHISLAVFQERLAQEGGRYGIHLPGMQDHNDKPKQVKPIGKGTGVFYCPMHCEGDKTYTTLQDCPVCGMDLVEEVNLYTVTTEQYSCPMHPEVIKDAPGSCSICGMDLILIQPDISEEEKNYKKLLKKFWVAVLFTVPIFIIAMSDMFSGNPLNDILELKYWNWIQFVLSVPVVFYATWMFFERAFRSIKIWNLNMFTLIGVGAGVAWLFSVLAILFPDFFPDQFKTESGTVHVYFEATTVILTLVLMGQVLESRAHSKTNSAIKELLKLVPNKAIRVVKGIEEEISIDQIEVKDILRVKPGEKIPVDGSIFKGQTSVDESMITGEPIPVDKTEGDHVSSGTINGNHSFLLKAEKVGADTLLSKIIHMVNDASRSRAPIQKLADTVSGYFVPIVVIIALLTFAVWAFYGPDPAYVYAFVNAIAVLIIACPCALGLATPMSVMVGIGKGAQNGVLIKKAEALEAMNKVDTLIVDKTGTITEGKPTVEDVVPFGDRFGKEEILQYIISLNNLSEHPLARATVKYGKEQHIELLDVTEFKAVTGKGVEGNIRNLKVKLGNEKMLEYANIPISDKLKKQAESYQRKGKTVSYLSIDRDIAGCIVIGDKIKETSSKTIKQLQDRGIEVIMLTGDNYNTAYAVANELNLANFKAEMLPQDKLSEVEKLQNSGRVVAMAGDGINDAPALAKSDVGIAMGTGTDVAIESATITLVKGDLQGIVKAKKLSDKVMKNIKQNLFFALIYNVLGVPIAAGVLFPFFGILLSPMIAALAMSFSSVSVITNALRLKTIHIK</sequence>
<dbReference type="GO" id="GO:0005886">
    <property type="term" value="C:plasma membrane"/>
    <property type="evidence" value="ECO:0007669"/>
    <property type="project" value="UniProtKB-SubCell"/>
</dbReference>
<dbReference type="NCBIfam" id="TIGR01511">
    <property type="entry name" value="ATPase-IB1_Cu"/>
    <property type="match status" value="1"/>
</dbReference>
<dbReference type="NCBIfam" id="TIGR01525">
    <property type="entry name" value="ATPase-IB_hvy"/>
    <property type="match status" value="1"/>
</dbReference>
<protein>
    <submittedName>
        <fullName evidence="13">ATPase</fullName>
    </submittedName>
</protein>
<dbReference type="SUPFAM" id="SSF81665">
    <property type="entry name" value="Calcium ATPase, transmembrane domain M"/>
    <property type="match status" value="1"/>
</dbReference>
<dbReference type="PRINTS" id="PR00942">
    <property type="entry name" value="CUATPASEI"/>
</dbReference>
<keyword evidence="5 11" id="KW-0479">Metal-binding</keyword>
<dbReference type="Proteomes" id="UP000023541">
    <property type="component" value="Unassembled WGS sequence"/>
</dbReference>
<gene>
    <name evidence="13" type="ORF">ATO12_02145</name>
</gene>
<evidence type="ECO:0000256" key="8">
    <source>
        <dbReference type="ARBA" id="ARBA00022967"/>
    </source>
</evidence>
<dbReference type="PANTHER" id="PTHR43520:SF8">
    <property type="entry name" value="P-TYPE CU(+) TRANSPORTER"/>
    <property type="match status" value="1"/>
</dbReference>
<dbReference type="InterPro" id="IPR017969">
    <property type="entry name" value="Heavy-metal-associated_CS"/>
</dbReference>
<keyword evidence="7 11" id="KW-0067">ATP-binding</keyword>
<dbReference type="FunFam" id="2.70.150.10:FF:000020">
    <property type="entry name" value="Copper-exporting P-type ATPase A"/>
    <property type="match status" value="1"/>
</dbReference>
<dbReference type="GO" id="GO:0016887">
    <property type="term" value="F:ATP hydrolysis activity"/>
    <property type="evidence" value="ECO:0007669"/>
    <property type="project" value="InterPro"/>
</dbReference>
<dbReference type="SUPFAM" id="SSF56784">
    <property type="entry name" value="HAD-like"/>
    <property type="match status" value="1"/>
</dbReference>
<dbReference type="InterPro" id="IPR001757">
    <property type="entry name" value="P_typ_ATPase"/>
</dbReference>
<dbReference type="Gene3D" id="3.40.50.1000">
    <property type="entry name" value="HAD superfamily/HAD-like"/>
    <property type="match status" value="1"/>
</dbReference>
<organism evidence="13 14">
    <name type="scientific">Aquimarina atlantica</name>
    <dbReference type="NCBI Taxonomy" id="1317122"/>
    <lineage>
        <taxon>Bacteria</taxon>
        <taxon>Pseudomonadati</taxon>
        <taxon>Bacteroidota</taxon>
        <taxon>Flavobacteriia</taxon>
        <taxon>Flavobacteriales</taxon>
        <taxon>Flavobacteriaceae</taxon>
        <taxon>Aquimarina</taxon>
    </lineage>
</organism>
<evidence type="ECO:0000259" key="12">
    <source>
        <dbReference type="PROSITE" id="PS50846"/>
    </source>
</evidence>
<dbReference type="InterPro" id="IPR036163">
    <property type="entry name" value="HMA_dom_sf"/>
</dbReference>
<dbReference type="Gene3D" id="3.40.1110.10">
    <property type="entry name" value="Calcium-transporting ATPase, cytoplasmic domain N"/>
    <property type="match status" value="1"/>
</dbReference>
<dbReference type="GO" id="GO:0005524">
    <property type="term" value="F:ATP binding"/>
    <property type="evidence" value="ECO:0007669"/>
    <property type="project" value="UniProtKB-UniRule"/>
</dbReference>
<keyword evidence="14" id="KW-1185">Reference proteome</keyword>
<feature type="transmembrane region" description="Helical" evidence="11">
    <location>
        <begin position="240"/>
        <end position="263"/>
    </location>
</feature>